<evidence type="ECO:0000256" key="3">
    <source>
        <dbReference type="ARBA" id="ARBA00022475"/>
    </source>
</evidence>
<organism evidence="9 10">
    <name type="scientific">Claveliimonas bilis</name>
    <dbReference type="NCBI Taxonomy" id="3028070"/>
    <lineage>
        <taxon>Bacteria</taxon>
        <taxon>Bacillati</taxon>
        <taxon>Bacillota</taxon>
        <taxon>Clostridia</taxon>
        <taxon>Lachnospirales</taxon>
        <taxon>Lachnospiraceae</taxon>
        <taxon>Claveliimonas</taxon>
    </lineage>
</organism>
<dbReference type="Pfam" id="PF02535">
    <property type="entry name" value="Zip"/>
    <property type="match status" value="1"/>
</dbReference>
<feature type="transmembrane region" description="Helical" evidence="8">
    <location>
        <begin position="12"/>
        <end position="30"/>
    </location>
</feature>
<proteinExistence type="inferred from homology"/>
<keyword evidence="10" id="KW-1185">Reference proteome</keyword>
<dbReference type="EMBL" id="AP027742">
    <property type="protein sequence ID" value="BDZ76393.1"/>
    <property type="molecule type" value="Genomic_DNA"/>
</dbReference>
<reference evidence="10" key="1">
    <citation type="journal article" date="2023" name="Int. J. Syst. Evol. Microbiol.">
        <title>Claveliimonas bilis gen. nov., sp. nov., deoxycholic acid-producing bacteria isolated from human faeces, and reclassification of Sellimonas monacensis Zenner et al. 2021 as Claveliimonas monacensis comb. nov.</title>
        <authorList>
            <person name="Hisatomi A."/>
            <person name="Kastawa N.W.E.P.G."/>
            <person name="Song I."/>
            <person name="Ohkuma M."/>
            <person name="Fukiya S."/>
            <person name="Sakamoto M."/>
        </authorList>
    </citation>
    <scope>NUCLEOTIDE SEQUENCE [LARGE SCALE GENOMIC DNA]</scope>
    <source>
        <strain evidence="10">12BBH14</strain>
    </source>
</reference>
<feature type="transmembrane region" description="Helical" evidence="8">
    <location>
        <begin position="42"/>
        <end position="60"/>
    </location>
</feature>
<dbReference type="InterPro" id="IPR003689">
    <property type="entry name" value="ZIP"/>
</dbReference>
<feature type="transmembrane region" description="Helical" evidence="8">
    <location>
        <begin position="185"/>
        <end position="207"/>
    </location>
</feature>
<accession>A0ABM8I2Z4</accession>
<evidence type="ECO:0000256" key="6">
    <source>
        <dbReference type="ARBA" id="ARBA00022989"/>
    </source>
</evidence>
<dbReference type="PANTHER" id="PTHR11040:SF211">
    <property type="entry name" value="ZINC TRANSPORTER ZIP11"/>
    <property type="match status" value="1"/>
</dbReference>
<dbReference type="Proteomes" id="UP001305815">
    <property type="component" value="Chromosome"/>
</dbReference>
<feature type="transmembrane region" description="Helical" evidence="8">
    <location>
        <begin position="213"/>
        <end position="230"/>
    </location>
</feature>
<keyword evidence="3" id="KW-1003">Cell membrane</keyword>
<keyword evidence="5" id="KW-0862">Zinc</keyword>
<evidence type="ECO:0000256" key="5">
    <source>
        <dbReference type="ARBA" id="ARBA00022833"/>
    </source>
</evidence>
<evidence type="ECO:0000256" key="8">
    <source>
        <dbReference type="SAM" id="Phobius"/>
    </source>
</evidence>
<comment type="similarity">
    <text evidence="2">Belongs to the ZIP transporter (TC 2.A.5) family.</text>
</comment>
<evidence type="ECO:0000256" key="1">
    <source>
        <dbReference type="ARBA" id="ARBA00004651"/>
    </source>
</evidence>
<keyword evidence="4 8" id="KW-0812">Transmembrane</keyword>
<protein>
    <submittedName>
        <fullName evidence="9">Zinc transporter</fullName>
    </submittedName>
</protein>
<gene>
    <name evidence="9" type="ORF">Lac1_05760</name>
</gene>
<name>A0ABM8I2Z4_9FIRM</name>
<keyword evidence="7 8" id="KW-0472">Membrane</keyword>
<evidence type="ECO:0000256" key="4">
    <source>
        <dbReference type="ARBA" id="ARBA00022692"/>
    </source>
</evidence>
<evidence type="ECO:0000256" key="2">
    <source>
        <dbReference type="ARBA" id="ARBA00006939"/>
    </source>
</evidence>
<keyword evidence="6 8" id="KW-1133">Transmembrane helix</keyword>
<sequence length="265" mass="28033">MHTIPDINTVIGILIPFAGTTLGAACVFLMRDTIRPLVQKGLLGFASGVMVAASVWSLLIPAMEMTEHMGKLAFLPAAVGFICGMGFLLLLDKVVPHQHMDHDEPEGPKKGWRRSTMLVMAVTLHNIPEGMAVGVVFAGMLAENTEITLMGAFALSLGIAIQNFPEGAIISMPLKSQDGLGRGKAFLYGTLSGVVEPAAALITILLSKFFVPVLPYLLAFAAGAMLYVVVEELIPEANEGEHSNIGTIGFAAGFVLMMILDVALG</sequence>
<feature type="transmembrane region" description="Helical" evidence="8">
    <location>
        <begin position="72"/>
        <end position="91"/>
    </location>
</feature>
<feature type="transmembrane region" description="Helical" evidence="8">
    <location>
        <begin position="147"/>
        <end position="164"/>
    </location>
</feature>
<evidence type="ECO:0000313" key="10">
    <source>
        <dbReference type="Proteomes" id="UP001305815"/>
    </source>
</evidence>
<feature type="transmembrane region" description="Helical" evidence="8">
    <location>
        <begin position="242"/>
        <end position="264"/>
    </location>
</feature>
<evidence type="ECO:0000256" key="7">
    <source>
        <dbReference type="ARBA" id="ARBA00023136"/>
    </source>
</evidence>
<feature type="transmembrane region" description="Helical" evidence="8">
    <location>
        <begin position="118"/>
        <end position="141"/>
    </location>
</feature>
<evidence type="ECO:0000313" key="9">
    <source>
        <dbReference type="EMBL" id="BDZ76393.1"/>
    </source>
</evidence>
<dbReference type="PANTHER" id="PTHR11040">
    <property type="entry name" value="ZINC/IRON TRANSPORTER"/>
    <property type="match status" value="1"/>
</dbReference>
<comment type="subcellular location">
    <subcellularLocation>
        <location evidence="1">Cell membrane</location>
        <topology evidence="1">Multi-pass membrane protein</topology>
    </subcellularLocation>
</comment>